<dbReference type="EC" id="4.2.1.3" evidence="4"/>
<evidence type="ECO:0000259" key="13">
    <source>
        <dbReference type="Pfam" id="PF00330"/>
    </source>
</evidence>
<proteinExistence type="inferred from homology"/>
<keyword evidence="9" id="KW-0411">Iron-sulfur</keyword>
<dbReference type="PROSITE" id="PS01244">
    <property type="entry name" value="ACONITASE_2"/>
    <property type="match status" value="1"/>
</dbReference>
<evidence type="ECO:0000256" key="4">
    <source>
        <dbReference type="ARBA" id="ARBA00012926"/>
    </source>
</evidence>
<reference evidence="15 16" key="1">
    <citation type="journal article" date="2017" name="Nat. Commun.">
        <title>In situ click chemistry generation of cyclooxygenase-2 inhibitors.</title>
        <authorList>
            <person name="Bhardwaj A."/>
            <person name="Kaur J."/>
            <person name="Wuest M."/>
            <person name="Wuest F."/>
        </authorList>
    </citation>
    <scope>NUCLEOTIDE SEQUENCE [LARGE SCALE GENOMIC DNA]</scope>
    <source>
        <strain evidence="15">S2_012_000_R3_94</strain>
    </source>
</reference>
<comment type="catalytic activity">
    <reaction evidence="10">
        <text>citrate = D-threo-isocitrate</text>
        <dbReference type="Rhea" id="RHEA:10336"/>
        <dbReference type="ChEBI" id="CHEBI:15562"/>
        <dbReference type="ChEBI" id="CHEBI:16947"/>
        <dbReference type="EC" id="4.2.1.3"/>
    </reaction>
</comment>
<evidence type="ECO:0000259" key="14">
    <source>
        <dbReference type="Pfam" id="PF00694"/>
    </source>
</evidence>
<dbReference type="EMBL" id="VAFL01000029">
    <property type="protein sequence ID" value="TKW63736.1"/>
    <property type="molecule type" value="Genomic_DNA"/>
</dbReference>
<dbReference type="InterPro" id="IPR015931">
    <property type="entry name" value="Acnase/IPM_dHydase_lsu_aba_1/3"/>
</dbReference>
<evidence type="ECO:0000256" key="1">
    <source>
        <dbReference type="ARBA" id="ARBA00001966"/>
    </source>
</evidence>
<evidence type="ECO:0000313" key="15">
    <source>
        <dbReference type="EMBL" id="TKW63736.1"/>
    </source>
</evidence>
<dbReference type="GO" id="GO:0046872">
    <property type="term" value="F:metal ion binding"/>
    <property type="evidence" value="ECO:0007669"/>
    <property type="project" value="UniProtKB-KW"/>
</dbReference>
<dbReference type="PRINTS" id="PR00415">
    <property type="entry name" value="ACONITASE"/>
</dbReference>
<evidence type="ECO:0000256" key="8">
    <source>
        <dbReference type="ARBA" id="ARBA00023004"/>
    </source>
</evidence>
<sequence>MIPQAQLETSAGTRRFTDLPAVLGADLPRLPHVLRLLAENHLRATGESGPLVQALTDWLNGRASDFEFSFRPNRLLMHDTTCTPALADIAGLRDAVAEAGGDPRLLTPQLPVEVSVDHSLAVDIYGSPAALARNSANEIARNRERYGFMKWASANLSGVHVNPPGTGIMHTINLEQLATVLELNPDGQAHPDMLLGTDSHTPMINGIGVMGWGIGGLEAESVMFGQAASLAMPGVVGVRLTGALPAGVLATDLALEVTHQLRRLGVTSDFVEFYGPGVSTLTADERAVIANMAPEYGASTGFFPVDAQTVAYLARTGRPAALTEAIEPVFRVMGLWFDPEATPHFDRQIRIDLSALTPLIAGPRRPQDRTAPGQAAAEIETALGRQLNPAQPGIPDGAVGVAAITSCTNTSDPRLLIAAGLLARKARALGLAAAPWVKTSLAPGSPSARAYLDRAGLLGDLAAMGFDIVGFGCTTCIGNSGPLPPEIEAALSDGKAICAVLSGNRNFPGRVHPKLDLGYLASPPLVIAYAIKGDVHGDILTDPLGQDGQGRPVALVDLWPSQAEIDEAMTAGFRADDVRGAFAKAANPEWQQIEAAHSARFPWDPASRNLRRPKFASADEKCRLGRYSAQPLLVLGDDMTTDHISPAGWIDPDSEAGKWLVERGGDPRDLNVYAAYRGNWEVMLRGLFTNRLARNYLGDDLPPSWTVLQDGTRLPAWQAAERLAAEGQPVILLAGERYGMGSSRDWAAKGAALLGARAVIARSFERIHRTNLIGMGVLPIRIADGFIPENAAITPTDRFGIDVPPEALTPNMALTVTRVTPDGRREEIACHAAVETAQEVGLLRHGGVLSAILARTLSHSNGDVS</sequence>
<evidence type="ECO:0000256" key="5">
    <source>
        <dbReference type="ARBA" id="ARBA00019378"/>
    </source>
</evidence>
<keyword evidence="7" id="KW-0479">Metal-binding</keyword>
<evidence type="ECO:0000256" key="6">
    <source>
        <dbReference type="ARBA" id="ARBA00022485"/>
    </source>
</evidence>
<evidence type="ECO:0000256" key="7">
    <source>
        <dbReference type="ARBA" id="ARBA00022723"/>
    </source>
</evidence>
<evidence type="ECO:0000256" key="12">
    <source>
        <dbReference type="ARBA" id="ARBA00031977"/>
    </source>
</evidence>
<dbReference type="NCBIfam" id="NF009520">
    <property type="entry name" value="PRK12881.1"/>
    <property type="match status" value="1"/>
</dbReference>
<comment type="cofactor">
    <cofactor evidence="1">
        <name>[4Fe-4S] cluster</name>
        <dbReference type="ChEBI" id="CHEBI:49883"/>
    </cofactor>
</comment>
<gene>
    <name evidence="15" type="primary">acnA</name>
    <name evidence="15" type="ORF">DI616_19200</name>
</gene>
<keyword evidence="8" id="KW-0408">Iron</keyword>
<comment type="caution">
    <text evidence="15">The sequence shown here is derived from an EMBL/GenBank/DDBJ whole genome shotgun (WGS) entry which is preliminary data.</text>
</comment>
<dbReference type="Gene3D" id="3.30.499.10">
    <property type="entry name" value="Aconitase, domain 3"/>
    <property type="match status" value="2"/>
</dbReference>
<dbReference type="Proteomes" id="UP000315344">
    <property type="component" value="Unassembled WGS sequence"/>
</dbReference>
<dbReference type="NCBIfam" id="NF006757">
    <property type="entry name" value="PRK09277.1"/>
    <property type="match status" value="1"/>
</dbReference>
<dbReference type="GO" id="GO:0006099">
    <property type="term" value="P:tricarboxylic acid cycle"/>
    <property type="evidence" value="ECO:0007669"/>
    <property type="project" value="UniProtKB-UniPathway"/>
</dbReference>
<dbReference type="InterPro" id="IPR001030">
    <property type="entry name" value="Acoase/IPM_deHydtase_lsu_aba"/>
</dbReference>
<dbReference type="InterPro" id="IPR015928">
    <property type="entry name" value="Aconitase/3IPM_dehydase_swvl"/>
</dbReference>
<feature type="domain" description="Aconitase A/isopropylmalate dehydratase small subunit swivel" evidence="14">
    <location>
        <begin position="660"/>
        <end position="784"/>
    </location>
</feature>
<keyword evidence="15" id="KW-0456">Lyase</keyword>
<dbReference type="Pfam" id="PF00330">
    <property type="entry name" value="Aconitase"/>
    <property type="match status" value="1"/>
</dbReference>
<protein>
    <recommendedName>
        <fullName evidence="5">Aconitate hydratase A</fullName>
        <ecNumber evidence="4">4.2.1.3</ecNumber>
    </recommendedName>
    <alternativeName>
        <fullName evidence="12">Iron-responsive protein-like</fullName>
    </alternativeName>
    <alternativeName>
        <fullName evidence="11">RNA-binding protein</fullName>
    </alternativeName>
</protein>
<dbReference type="PROSITE" id="PS00450">
    <property type="entry name" value="ACONITASE_1"/>
    <property type="match status" value="1"/>
</dbReference>
<evidence type="ECO:0000256" key="9">
    <source>
        <dbReference type="ARBA" id="ARBA00023014"/>
    </source>
</evidence>
<dbReference type="PANTHER" id="PTHR11670">
    <property type="entry name" value="ACONITASE/IRON-RESPONSIVE ELEMENT FAMILY MEMBER"/>
    <property type="match status" value="1"/>
</dbReference>
<dbReference type="InterPro" id="IPR006249">
    <property type="entry name" value="Aconitase/IRP2"/>
</dbReference>
<comment type="pathway">
    <text evidence="2">Carbohydrate metabolism; tricarboxylic acid cycle; isocitrate from oxaloacetate: step 2/2.</text>
</comment>
<evidence type="ECO:0000256" key="11">
    <source>
        <dbReference type="ARBA" id="ARBA00031081"/>
    </source>
</evidence>
<dbReference type="InterPro" id="IPR018136">
    <property type="entry name" value="Aconitase_4Fe-4S_BS"/>
</dbReference>
<evidence type="ECO:0000256" key="10">
    <source>
        <dbReference type="ARBA" id="ARBA00023501"/>
    </source>
</evidence>
<dbReference type="GO" id="GO:0051539">
    <property type="term" value="F:4 iron, 4 sulfur cluster binding"/>
    <property type="evidence" value="ECO:0007669"/>
    <property type="project" value="UniProtKB-KW"/>
</dbReference>
<comment type="similarity">
    <text evidence="3">Belongs to the aconitase/IPM isomerase family.</text>
</comment>
<dbReference type="InterPro" id="IPR036008">
    <property type="entry name" value="Aconitase_4Fe-4S_dom"/>
</dbReference>
<feature type="domain" description="Aconitase/3-isopropylmalate dehydratase large subunit alpha/beta/alpha" evidence="13">
    <location>
        <begin position="67"/>
        <end position="533"/>
    </location>
</feature>
<dbReference type="Pfam" id="PF00694">
    <property type="entry name" value="Aconitase_C"/>
    <property type="match status" value="1"/>
</dbReference>
<dbReference type="AlphaFoldDB" id="A0A533HW27"/>
<organism evidence="15 16">
    <name type="scientific">Paracoccus denitrificans</name>
    <dbReference type="NCBI Taxonomy" id="266"/>
    <lineage>
        <taxon>Bacteria</taxon>
        <taxon>Pseudomonadati</taxon>
        <taxon>Pseudomonadota</taxon>
        <taxon>Alphaproteobacteria</taxon>
        <taxon>Rhodobacterales</taxon>
        <taxon>Paracoccaceae</taxon>
        <taxon>Paracoccus</taxon>
    </lineage>
</organism>
<evidence type="ECO:0000256" key="3">
    <source>
        <dbReference type="ARBA" id="ARBA00007185"/>
    </source>
</evidence>
<dbReference type="GO" id="GO:0003994">
    <property type="term" value="F:aconitate hydratase activity"/>
    <property type="evidence" value="ECO:0007669"/>
    <property type="project" value="UniProtKB-EC"/>
</dbReference>
<accession>A0A533HW27</accession>
<dbReference type="Gene3D" id="3.20.19.10">
    <property type="entry name" value="Aconitase, domain 4"/>
    <property type="match status" value="1"/>
</dbReference>
<dbReference type="Gene3D" id="6.10.190.10">
    <property type="match status" value="1"/>
</dbReference>
<evidence type="ECO:0000256" key="2">
    <source>
        <dbReference type="ARBA" id="ARBA00004717"/>
    </source>
</evidence>
<evidence type="ECO:0000313" key="16">
    <source>
        <dbReference type="Proteomes" id="UP000315344"/>
    </source>
</evidence>
<dbReference type="UniPathway" id="UPA00223">
    <property type="reaction ID" value="UER00718"/>
</dbReference>
<keyword evidence="6" id="KW-0004">4Fe-4S</keyword>
<dbReference type="SUPFAM" id="SSF52016">
    <property type="entry name" value="LeuD/IlvD-like"/>
    <property type="match status" value="1"/>
</dbReference>
<name>A0A533HW27_PARDE</name>
<dbReference type="InterPro" id="IPR000573">
    <property type="entry name" value="AconitaseA/IPMdHydase_ssu_swvl"/>
</dbReference>
<dbReference type="SUPFAM" id="SSF53732">
    <property type="entry name" value="Aconitase iron-sulfur domain"/>
    <property type="match status" value="1"/>
</dbReference>